<dbReference type="AlphaFoldDB" id="A0A9P6TG63"/>
<evidence type="ECO:0000313" key="3">
    <source>
        <dbReference type="Proteomes" id="UP000886653"/>
    </source>
</evidence>
<protein>
    <submittedName>
        <fullName evidence="2">Uncharacterized protein</fullName>
    </submittedName>
</protein>
<sequence>MVHFRLFAIFAVTLVLQFGISIGLINYKGFKGGKKPKGITRMCVEAFTPSDKGGACKPMNDKTYSCQGPCQTTEDTPHSAAQLNGCDPQNNTLRRCARYDRTGVAGSLLCYNNAGKNKIRTTACSSMVWAIQCENCN</sequence>
<keyword evidence="1" id="KW-0812">Transmembrane</keyword>
<feature type="transmembrane region" description="Helical" evidence="1">
    <location>
        <begin position="6"/>
        <end position="27"/>
    </location>
</feature>
<evidence type="ECO:0000256" key="1">
    <source>
        <dbReference type="SAM" id="Phobius"/>
    </source>
</evidence>
<name>A0A9P6TG63_9BASI</name>
<accession>A0A9P6TG63</accession>
<evidence type="ECO:0000313" key="2">
    <source>
        <dbReference type="EMBL" id="KAG0151132.1"/>
    </source>
</evidence>
<organism evidence="2 3">
    <name type="scientific">Cronartium quercuum f. sp. fusiforme G11</name>
    <dbReference type="NCBI Taxonomy" id="708437"/>
    <lineage>
        <taxon>Eukaryota</taxon>
        <taxon>Fungi</taxon>
        <taxon>Dikarya</taxon>
        <taxon>Basidiomycota</taxon>
        <taxon>Pucciniomycotina</taxon>
        <taxon>Pucciniomycetes</taxon>
        <taxon>Pucciniales</taxon>
        <taxon>Coleosporiaceae</taxon>
        <taxon>Cronartium</taxon>
    </lineage>
</organism>
<keyword evidence="3" id="KW-1185">Reference proteome</keyword>
<keyword evidence="1" id="KW-0472">Membrane</keyword>
<keyword evidence="1" id="KW-1133">Transmembrane helix</keyword>
<dbReference type="EMBL" id="MU167215">
    <property type="protein sequence ID" value="KAG0151132.1"/>
    <property type="molecule type" value="Genomic_DNA"/>
</dbReference>
<dbReference type="Proteomes" id="UP000886653">
    <property type="component" value="Unassembled WGS sequence"/>
</dbReference>
<reference evidence="2" key="1">
    <citation type="submission" date="2013-11" db="EMBL/GenBank/DDBJ databases">
        <title>Genome sequence of the fusiform rust pathogen reveals effectors for host alternation and coevolution with pine.</title>
        <authorList>
            <consortium name="DOE Joint Genome Institute"/>
            <person name="Smith K."/>
            <person name="Pendleton A."/>
            <person name="Kubisiak T."/>
            <person name="Anderson C."/>
            <person name="Salamov A."/>
            <person name="Aerts A."/>
            <person name="Riley R."/>
            <person name="Clum A."/>
            <person name="Lindquist E."/>
            <person name="Ence D."/>
            <person name="Campbell M."/>
            <person name="Kronenberg Z."/>
            <person name="Feau N."/>
            <person name="Dhillon B."/>
            <person name="Hamelin R."/>
            <person name="Burleigh J."/>
            <person name="Smith J."/>
            <person name="Yandell M."/>
            <person name="Nelson C."/>
            <person name="Grigoriev I."/>
            <person name="Davis J."/>
        </authorList>
    </citation>
    <scope>NUCLEOTIDE SEQUENCE</scope>
    <source>
        <strain evidence="2">G11</strain>
    </source>
</reference>
<gene>
    <name evidence="2" type="ORF">CROQUDRAFT_87265</name>
</gene>
<proteinExistence type="predicted"/>
<comment type="caution">
    <text evidence="2">The sequence shown here is derived from an EMBL/GenBank/DDBJ whole genome shotgun (WGS) entry which is preliminary data.</text>
</comment>